<reference evidence="2" key="1">
    <citation type="journal article" date="2023" name="Science">
        <title>Elucidation of the pathway for biosynthesis of saponin adjuvants from the soapbark tree.</title>
        <authorList>
            <person name="Reed J."/>
            <person name="Orme A."/>
            <person name="El-Demerdash A."/>
            <person name="Owen C."/>
            <person name="Martin L.B.B."/>
            <person name="Misra R.C."/>
            <person name="Kikuchi S."/>
            <person name="Rejzek M."/>
            <person name="Martin A.C."/>
            <person name="Harkess A."/>
            <person name="Leebens-Mack J."/>
            <person name="Louveau T."/>
            <person name="Stephenson M.J."/>
            <person name="Osbourn A."/>
        </authorList>
    </citation>
    <scope>NUCLEOTIDE SEQUENCE</scope>
    <source>
        <strain evidence="2">S10</strain>
    </source>
</reference>
<dbReference type="PANTHER" id="PTHR46142:SF13">
    <property type="entry name" value="LACTOYLGLUTATHIONE LYASE_GLYOXALASE I FAMILY PROTEIN"/>
    <property type="match status" value="1"/>
</dbReference>
<dbReference type="Pfam" id="PF00903">
    <property type="entry name" value="Glyoxalase"/>
    <property type="match status" value="1"/>
</dbReference>
<gene>
    <name evidence="2" type="ORF">O6P43_031482</name>
</gene>
<evidence type="ECO:0000313" key="2">
    <source>
        <dbReference type="EMBL" id="KAJ7946577.1"/>
    </source>
</evidence>
<dbReference type="PANTHER" id="PTHR46142">
    <property type="match status" value="1"/>
</dbReference>
<dbReference type="EMBL" id="JARAOO010000013">
    <property type="protein sequence ID" value="KAJ7946577.1"/>
    <property type="molecule type" value="Genomic_DNA"/>
</dbReference>
<dbReference type="Proteomes" id="UP001163823">
    <property type="component" value="Chromosome 13"/>
</dbReference>
<keyword evidence="2" id="KW-0808">Transferase</keyword>
<dbReference type="GO" id="GO:0016740">
    <property type="term" value="F:transferase activity"/>
    <property type="evidence" value="ECO:0007669"/>
    <property type="project" value="UniProtKB-KW"/>
</dbReference>
<feature type="domain" description="VOC" evidence="1">
    <location>
        <begin position="20"/>
        <end position="140"/>
    </location>
</feature>
<comment type="caution">
    <text evidence="2">The sequence shown here is derived from an EMBL/GenBank/DDBJ whole genome shotgun (WGS) entry which is preliminary data.</text>
</comment>
<dbReference type="SUPFAM" id="SSF54593">
    <property type="entry name" value="Glyoxalase/Bleomycin resistance protein/Dihydroxybiphenyl dioxygenase"/>
    <property type="match status" value="1"/>
</dbReference>
<sequence length="203" mass="22871">MEDVQMLSCASATKAIPFLSLNHVSFVCKCVTKSVKFYEDILGFVLIKRPSSFNFEGAWLFNYGIGIHLLESNNLPVKKEKINPKDNHISFQCSDMKLVMQKLEEMNIENVTAVVQEGGIEVDQLFFHDPDGYMIEICNCQKLPVLPLSSCPLKRPDTIGKHEVPVQTLYEYTGARSLKMQCAGEVAVLMMENLVVDMMNISI</sequence>
<dbReference type="InterPro" id="IPR004360">
    <property type="entry name" value="Glyas_Fos-R_dOase_dom"/>
</dbReference>
<name>A0AAD7KVJ3_QUISA</name>
<accession>A0AAD7KVJ3</accession>
<protein>
    <submittedName>
        <fullName evidence="2">Metallothiol transferase fosB</fullName>
    </submittedName>
</protein>
<evidence type="ECO:0000313" key="3">
    <source>
        <dbReference type="Proteomes" id="UP001163823"/>
    </source>
</evidence>
<keyword evidence="3" id="KW-1185">Reference proteome</keyword>
<dbReference type="PROSITE" id="PS51819">
    <property type="entry name" value="VOC"/>
    <property type="match status" value="1"/>
</dbReference>
<dbReference type="Gene3D" id="3.10.180.10">
    <property type="entry name" value="2,3-Dihydroxybiphenyl 1,2-Dioxygenase, domain 1"/>
    <property type="match status" value="1"/>
</dbReference>
<proteinExistence type="predicted"/>
<evidence type="ECO:0000259" key="1">
    <source>
        <dbReference type="PROSITE" id="PS51819"/>
    </source>
</evidence>
<dbReference type="InterPro" id="IPR029068">
    <property type="entry name" value="Glyas_Bleomycin-R_OHBP_Dase"/>
</dbReference>
<dbReference type="InterPro" id="IPR037523">
    <property type="entry name" value="VOC_core"/>
</dbReference>
<organism evidence="2 3">
    <name type="scientific">Quillaja saponaria</name>
    <name type="common">Soap bark tree</name>
    <dbReference type="NCBI Taxonomy" id="32244"/>
    <lineage>
        <taxon>Eukaryota</taxon>
        <taxon>Viridiplantae</taxon>
        <taxon>Streptophyta</taxon>
        <taxon>Embryophyta</taxon>
        <taxon>Tracheophyta</taxon>
        <taxon>Spermatophyta</taxon>
        <taxon>Magnoliopsida</taxon>
        <taxon>eudicotyledons</taxon>
        <taxon>Gunneridae</taxon>
        <taxon>Pentapetalae</taxon>
        <taxon>rosids</taxon>
        <taxon>fabids</taxon>
        <taxon>Fabales</taxon>
        <taxon>Quillajaceae</taxon>
        <taxon>Quillaja</taxon>
    </lineage>
</organism>
<dbReference type="AlphaFoldDB" id="A0AAD7KVJ3"/>
<dbReference type="CDD" id="cd07245">
    <property type="entry name" value="VOC_like"/>
    <property type="match status" value="1"/>
</dbReference>